<dbReference type="KEGG" id="rxy:Rxyl_2264"/>
<dbReference type="HOGENOM" id="CLU_2556197_0_0_11"/>
<dbReference type="EMBL" id="CP000386">
    <property type="protein sequence ID" value="ABG05194.1"/>
    <property type="molecule type" value="Genomic_DNA"/>
</dbReference>
<evidence type="ECO:0000313" key="1">
    <source>
        <dbReference type="EMBL" id="ABG05194.1"/>
    </source>
</evidence>
<proteinExistence type="predicted"/>
<dbReference type="AlphaFoldDB" id="Q1ATT4"/>
<sequence length="86" mass="9543">MRAGKESRRSGTVEPLALTIIRGEDSGLTLTLRYSYEGKPPSFGERTTMVAVLLREVLDLLQGGEVADTGFSEDALRRVRTDRMEL</sequence>
<protein>
    <submittedName>
        <fullName evidence="1">Uncharacterized protein</fullName>
    </submittedName>
</protein>
<dbReference type="Proteomes" id="UP000006637">
    <property type="component" value="Chromosome"/>
</dbReference>
<gene>
    <name evidence="1" type="ordered locus">Rxyl_2264</name>
</gene>
<reference evidence="1 2" key="1">
    <citation type="submission" date="2006-06" db="EMBL/GenBank/DDBJ databases">
        <title>Complete sequence of Rubrobacter xylanophilus DSM 9941.</title>
        <authorList>
            <consortium name="US DOE Joint Genome Institute"/>
            <person name="Copeland A."/>
            <person name="Lucas S."/>
            <person name="Lapidus A."/>
            <person name="Barry K."/>
            <person name="Detter J.C."/>
            <person name="Glavina del Rio T."/>
            <person name="Hammon N."/>
            <person name="Israni S."/>
            <person name="Dalin E."/>
            <person name="Tice H."/>
            <person name="Pitluck S."/>
            <person name="Munk A.C."/>
            <person name="Brettin T."/>
            <person name="Bruce D."/>
            <person name="Han C."/>
            <person name="Tapia R."/>
            <person name="Gilna P."/>
            <person name="Schmutz J."/>
            <person name="Larimer F."/>
            <person name="Land M."/>
            <person name="Hauser L."/>
            <person name="Kyrpides N."/>
            <person name="Lykidis A."/>
            <person name="da Costa M.S."/>
            <person name="Rainey F.A."/>
            <person name="Empadinhas N."/>
            <person name="Jolivet E."/>
            <person name="Battista J.R."/>
            <person name="Richardson P."/>
        </authorList>
    </citation>
    <scope>NUCLEOTIDE SEQUENCE [LARGE SCALE GENOMIC DNA]</scope>
    <source>
        <strain evidence="2">DSM 9941 / JCM 11954 / NBRC 16129 / PRD-1</strain>
    </source>
</reference>
<dbReference type="RefSeq" id="WP_011565208.1">
    <property type="nucleotide sequence ID" value="NC_008148.1"/>
</dbReference>
<name>Q1ATT4_RUBXD</name>
<organism evidence="1 2">
    <name type="scientific">Rubrobacter xylanophilus (strain DSM 9941 / JCM 11954 / NBRC 16129 / PRD-1)</name>
    <dbReference type="NCBI Taxonomy" id="266117"/>
    <lineage>
        <taxon>Bacteria</taxon>
        <taxon>Bacillati</taxon>
        <taxon>Actinomycetota</taxon>
        <taxon>Rubrobacteria</taxon>
        <taxon>Rubrobacterales</taxon>
        <taxon>Rubrobacteraceae</taxon>
        <taxon>Rubrobacter</taxon>
    </lineage>
</organism>
<evidence type="ECO:0000313" key="2">
    <source>
        <dbReference type="Proteomes" id="UP000006637"/>
    </source>
</evidence>
<accession>Q1ATT4</accession>
<dbReference type="STRING" id="266117.Rxyl_2264"/>
<keyword evidence="2" id="KW-1185">Reference proteome</keyword>